<organism evidence="1 2">
    <name type="scientific">Armillaria solidipes</name>
    <dbReference type="NCBI Taxonomy" id="1076256"/>
    <lineage>
        <taxon>Eukaryota</taxon>
        <taxon>Fungi</taxon>
        <taxon>Dikarya</taxon>
        <taxon>Basidiomycota</taxon>
        <taxon>Agaricomycotina</taxon>
        <taxon>Agaricomycetes</taxon>
        <taxon>Agaricomycetidae</taxon>
        <taxon>Agaricales</taxon>
        <taxon>Marasmiineae</taxon>
        <taxon>Physalacriaceae</taxon>
        <taxon>Armillaria</taxon>
    </lineage>
</organism>
<dbReference type="EMBL" id="KZ293457">
    <property type="protein sequence ID" value="PBK63584.1"/>
    <property type="molecule type" value="Genomic_DNA"/>
</dbReference>
<keyword evidence="2" id="KW-1185">Reference proteome</keyword>
<gene>
    <name evidence="1" type="ORF">ARMSODRAFT_894150</name>
</gene>
<evidence type="ECO:0000313" key="1">
    <source>
        <dbReference type="EMBL" id="PBK63584.1"/>
    </source>
</evidence>
<sequence>FATWAPSLFTYYAQHLHDLLLHDMTLIMNWMTSIFVCATFNFGPRTLCFQHTDSSNLPFSWCAITALGQFDYCLGGHLVLWDLKLVINFLPGSMVLIPSAILRHSNTTICCKEKWYSFTQYMAGGLFHWVDYSYQSSEAYWNGLNNEDHLRAQAEREGWWKFGLGLFSRLHDLKSMR</sequence>
<proteinExistence type="predicted"/>
<evidence type="ECO:0000313" key="2">
    <source>
        <dbReference type="Proteomes" id="UP000218334"/>
    </source>
</evidence>
<reference evidence="2" key="1">
    <citation type="journal article" date="2017" name="Nat. Ecol. Evol.">
        <title>Genome expansion and lineage-specific genetic innovations in the forest pathogenic fungi Armillaria.</title>
        <authorList>
            <person name="Sipos G."/>
            <person name="Prasanna A.N."/>
            <person name="Walter M.C."/>
            <person name="O'Connor E."/>
            <person name="Balint B."/>
            <person name="Krizsan K."/>
            <person name="Kiss B."/>
            <person name="Hess J."/>
            <person name="Varga T."/>
            <person name="Slot J."/>
            <person name="Riley R."/>
            <person name="Boka B."/>
            <person name="Rigling D."/>
            <person name="Barry K."/>
            <person name="Lee J."/>
            <person name="Mihaltcheva S."/>
            <person name="LaButti K."/>
            <person name="Lipzen A."/>
            <person name="Waldron R."/>
            <person name="Moloney N.M."/>
            <person name="Sperisen C."/>
            <person name="Kredics L."/>
            <person name="Vagvoelgyi C."/>
            <person name="Patrignani A."/>
            <person name="Fitzpatrick D."/>
            <person name="Nagy I."/>
            <person name="Doyle S."/>
            <person name="Anderson J.B."/>
            <person name="Grigoriev I.V."/>
            <person name="Gueldener U."/>
            <person name="Muensterkoetter M."/>
            <person name="Nagy L.G."/>
        </authorList>
    </citation>
    <scope>NUCLEOTIDE SEQUENCE [LARGE SCALE GENOMIC DNA]</scope>
    <source>
        <strain evidence="2">28-4</strain>
    </source>
</reference>
<dbReference type="Proteomes" id="UP000218334">
    <property type="component" value="Unassembled WGS sequence"/>
</dbReference>
<feature type="non-terminal residue" evidence="1">
    <location>
        <position position="1"/>
    </location>
</feature>
<accession>A0A2H3B3X9</accession>
<protein>
    <submittedName>
        <fullName evidence="1">Uncharacterized protein</fullName>
    </submittedName>
</protein>
<name>A0A2H3B3X9_9AGAR</name>
<dbReference type="Gene3D" id="3.60.130.30">
    <property type="match status" value="1"/>
</dbReference>
<dbReference type="AlphaFoldDB" id="A0A2H3B3X9"/>
<dbReference type="STRING" id="1076256.A0A2H3B3X9"/>